<feature type="compositionally biased region" description="Polar residues" evidence="5">
    <location>
        <begin position="31"/>
        <end position="44"/>
    </location>
</feature>
<dbReference type="InterPro" id="IPR036909">
    <property type="entry name" value="Cyt_c-like_dom_sf"/>
</dbReference>
<evidence type="ECO:0000256" key="1">
    <source>
        <dbReference type="ARBA" id="ARBA00022617"/>
    </source>
</evidence>
<dbReference type="PATRIC" id="fig|76936.10.peg.1288"/>
<dbReference type="SUPFAM" id="SSF46626">
    <property type="entry name" value="Cytochrome c"/>
    <property type="match status" value="1"/>
</dbReference>
<keyword evidence="3 4" id="KW-0408">Iron</keyword>
<evidence type="ECO:0000256" key="2">
    <source>
        <dbReference type="ARBA" id="ARBA00022723"/>
    </source>
</evidence>
<organism evidence="7 8">
    <name type="scientific">Helicobacter typhlonius</name>
    <dbReference type="NCBI Taxonomy" id="76936"/>
    <lineage>
        <taxon>Bacteria</taxon>
        <taxon>Pseudomonadati</taxon>
        <taxon>Campylobacterota</taxon>
        <taxon>Epsilonproteobacteria</taxon>
        <taxon>Campylobacterales</taxon>
        <taxon>Helicobacteraceae</taxon>
        <taxon>Helicobacter</taxon>
    </lineage>
</organism>
<keyword evidence="1 4" id="KW-0349">Heme</keyword>
<protein>
    <submittedName>
        <fullName evidence="7">Cytochrome C553 (Soluble cytochrome f)</fullName>
    </submittedName>
</protein>
<feature type="domain" description="Cytochrome c" evidence="6">
    <location>
        <begin position="67"/>
        <end position="162"/>
    </location>
</feature>
<dbReference type="PROSITE" id="PS51257">
    <property type="entry name" value="PROKAR_LIPOPROTEIN"/>
    <property type="match status" value="1"/>
</dbReference>
<gene>
    <name evidence="7" type="ORF">BN2458_PEG1320</name>
</gene>
<evidence type="ECO:0000256" key="3">
    <source>
        <dbReference type="ARBA" id="ARBA00023004"/>
    </source>
</evidence>
<dbReference type="GO" id="GO:0046872">
    <property type="term" value="F:metal ion binding"/>
    <property type="evidence" value="ECO:0007669"/>
    <property type="project" value="UniProtKB-KW"/>
</dbReference>
<dbReference type="GO" id="GO:0009055">
    <property type="term" value="F:electron transfer activity"/>
    <property type="evidence" value="ECO:0007669"/>
    <property type="project" value="InterPro"/>
</dbReference>
<evidence type="ECO:0000313" key="8">
    <source>
        <dbReference type="Proteomes" id="UP000064525"/>
    </source>
</evidence>
<dbReference type="KEGG" id="hty:BN2458_PEG1320"/>
<dbReference type="Proteomes" id="UP000064525">
    <property type="component" value="Chromosome I"/>
</dbReference>
<dbReference type="GO" id="GO:0020037">
    <property type="term" value="F:heme binding"/>
    <property type="evidence" value="ECO:0007669"/>
    <property type="project" value="InterPro"/>
</dbReference>
<dbReference type="AlphaFoldDB" id="A0A0S4PVE5"/>
<feature type="compositionally biased region" description="Low complexity" evidence="5">
    <location>
        <begin position="62"/>
        <end position="73"/>
    </location>
</feature>
<reference evidence="8" key="1">
    <citation type="submission" date="2015-11" db="EMBL/GenBank/DDBJ databases">
        <authorList>
            <person name="Anvar S.Y."/>
        </authorList>
    </citation>
    <scope>NUCLEOTIDE SEQUENCE [LARGE SCALE GENOMIC DNA]</scope>
</reference>
<dbReference type="EMBL" id="LN907858">
    <property type="protein sequence ID" value="CUU40205.1"/>
    <property type="molecule type" value="Genomic_DNA"/>
</dbReference>
<evidence type="ECO:0000313" key="7">
    <source>
        <dbReference type="EMBL" id="CUU40205.1"/>
    </source>
</evidence>
<sequence length="162" mass="17469">MYKTLLFCVVFVLFCACSNEKNQESKETREFQSSSQASLDSEQPSLDDDTRVEVTIPQDLQSAETSTESSTGEEVQEATALDAATLYARCAACHGKDGKSVAPGSVGGVLIASMNKTQVVESLKGFRSRTLSRGGNSVIMYMQAKNLSDADIEALAEYIDAF</sequence>
<evidence type="ECO:0000259" key="6">
    <source>
        <dbReference type="PROSITE" id="PS51007"/>
    </source>
</evidence>
<dbReference type="PROSITE" id="PS51007">
    <property type="entry name" value="CYTC"/>
    <property type="match status" value="1"/>
</dbReference>
<accession>A0A0S4PVE5</accession>
<dbReference type="InterPro" id="IPR009056">
    <property type="entry name" value="Cyt_c-like_dom"/>
</dbReference>
<feature type="region of interest" description="Disordered" evidence="5">
    <location>
        <begin position="26"/>
        <end position="75"/>
    </location>
</feature>
<name>A0A0S4PVE5_9HELI</name>
<dbReference type="Gene3D" id="1.10.760.10">
    <property type="entry name" value="Cytochrome c-like domain"/>
    <property type="match status" value="1"/>
</dbReference>
<evidence type="ECO:0000256" key="5">
    <source>
        <dbReference type="SAM" id="MobiDB-lite"/>
    </source>
</evidence>
<dbReference type="RefSeq" id="WP_081951329.1">
    <property type="nucleotide sequence ID" value="NZ_CAOMJD010000022.1"/>
</dbReference>
<evidence type="ECO:0000256" key="4">
    <source>
        <dbReference type="PROSITE-ProRule" id="PRU00433"/>
    </source>
</evidence>
<keyword evidence="2 4" id="KW-0479">Metal-binding</keyword>
<proteinExistence type="predicted"/>
<dbReference type="GeneID" id="88379567"/>
<dbReference type="Pfam" id="PF00034">
    <property type="entry name" value="Cytochrom_C"/>
    <property type="match status" value="1"/>
</dbReference>